<name>A0ABU7I7J7_9SPHI</name>
<comment type="caution">
    <text evidence="3">The sequence shown here is derived from an EMBL/GenBank/DDBJ whole genome shotgun (WGS) entry which is preliminary data.</text>
</comment>
<evidence type="ECO:0000259" key="2">
    <source>
        <dbReference type="Pfam" id="PF14730"/>
    </source>
</evidence>
<evidence type="ECO:0000313" key="4">
    <source>
        <dbReference type="Proteomes" id="UP001336835"/>
    </source>
</evidence>
<feature type="chain" id="PRO_5045254818" evidence="1">
    <location>
        <begin position="20"/>
        <end position="192"/>
    </location>
</feature>
<protein>
    <submittedName>
        <fullName evidence="3">DUF4468 domain-containing protein</fullName>
    </submittedName>
</protein>
<keyword evidence="4" id="KW-1185">Reference proteome</keyword>
<dbReference type="Gene3D" id="3.30.530.80">
    <property type="match status" value="1"/>
</dbReference>
<organism evidence="3 4">
    <name type="scientific">Pedobacter albus</name>
    <dbReference type="NCBI Taxonomy" id="3113905"/>
    <lineage>
        <taxon>Bacteria</taxon>
        <taxon>Pseudomonadati</taxon>
        <taxon>Bacteroidota</taxon>
        <taxon>Sphingobacteriia</taxon>
        <taxon>Sphingobacteriales</taxon>
        <taxon>Sphingobacteriaceae</taxon>
        <taxon>Pedobacter</taxon>
    </lineage>
</organism>
<dbReference type="InterPro" id="IPR027823">
    <property type="entry name" value="DUF4468"/>
</dbReference>
<feature type="domain" description="DUF4468" evidence="2">
    <location>
        <begin position="34"/>
        <end position="116"/>
    </location>
</feature>
<feature type="signal peptide" evidence="1">
    <location>
        <begin position="1"/>
        <end position="19"/>
    </location>
</feature>
<evidence type="ECO:0000256" key="1">
    <source>
        <dbReference type="SAM" id="SignalP"/>
    </source>
</evidence>
<sequence length="192" mass="21899">MKIILLTVLFFFSCRAAIAQSEGLAINENGKFIYYEVVKQEGTSKDLLKSRLEAYLKKQKNLKLQSVGTDSTVLAKGKFVINKTLLVVSHPSGEVLYNFNAEVKEGKYRFWLSDFGFIPYQRDRYGNFVATTAKAVPLEENPGKLNEGQWKEYRTQTAQYAQDFATKLKQHMANEKEAEIPVPTQKVVSKSW</sequence>
<reference evidence="3 4" key="1">
    <citation type="submission" date="2024-01" db="EMBL/GenBank/DDBJ databases">
        <title>Pedobacter sp. nov., isolated from fresh soil.</title>
        <authorList>
            <person name="Le N.T.T."/>
        </authorList>
    </citation>
    <scope>NUCLEOTIDE SEQUENCE [LARGE SCALE GENOMIC DNA]</scope>
    <source>
        <strain evidence="3 4">KR3-3</strain>
    </source>
</reference>
<dbReference type="Proteomes" id="UP001336835">
    <property type="component" value="Unassembled WGS sequence"/>
</dbReference>
<keyword evidence="1" id="KW-0732">Signal</keyword>
<gene>
    <name evidence="3" type="ORF">VRU48_09975</name>
</gene>
<evidence type="ECO:0000313" key="3">
    <source>
        <dbReference type="EMBL" id="MEE1945436.1"/>
    </source>
</evidence>
<dbReference type="Pfam" id="PF14730">
    <property type="entry name" value="DUF4468"/>
    <property type="match status" value="1"/>
</dbReference>
<dbReference type="EMBL" id="JAZDQT010000002">
    <property type="protein sequence ID" value="MEE1945436.1"/>
    <property type="molecule type" value="Genomic_DNA"/>
</dbReference>
<dbReference type="RefSeq" id="WP_330107793.1">
    <property type="nucleotide sequence ID" value="NZ_JAZDQT010000002.1"/>
</dbReference>
<accession>A0ABU7I7J7</accession>
<proteinExistence type="predicted"/>